<evidence type="ECO:0000256" key="1">
    <source>
        <dbReference type="ARBA" id="ARBA00022741"/>
    </source>
</evidence>
<keyword evidence="2" id="KW-0067">ATP-binding</keyword>
<evidence type="ECO:0000256" key="2">
    <source>
        <dbReference type="ARBA" id="ARBA00022840"/>
    </source>
</evidence>
<organism evidence="3 4">
    <name type="scientific">Oculimacula yallundae</name>
    <dbReference type="NCBI Taxonomy" id="86028"/>
    <lineage>
        <taxon>Eukaryota</taxon>
        <taxon>Fungi</taxon>
        <taxon>Dikarya</taxon>
        <taxon>Ascomycota</taxon>
        <taxon>Pezizomycotina</taxon>
        <taxon>Leotiomycetes</taxon>
        <taxon>Helotiales</taxon>
        <taxon>Ploettnerulaceae</taxon>
        <taxon>Oculimacula</taxon>
    </lineage>
</organism>
<dbReference type="Gene3D" id="3.30.420.40">
    <property type="match status" value="2"/>
</dbReference>
<keyword evidence="4" id="KW-1185">Reference proteome</keyword>
<dbReference type="Pfam" id="PF00012">
    <property type="entry name" value="HSP70"/>
    <property type="match status" value="2"/>
</dbReference>
<dbReference type="EMBL" id="JAZHXI010000012">
    <property type="protein sequence ID" value="KAL2065797.1"/>
    <property type="molecule type" value="Genomic_DNA"/>
</dbReference>
<sequence length="379" mass="41781">MLTLRFYRQRIMAEAHLNATVTHAVMSVPCDFTELQREALKVAGIMGGLKKIYIRDRSASVAMAYHLDNESYVRRFEDFNGIVMVYDAVDSERELSLISTDHGFELLATVRDANTQQKGIEEYQARQQSILSSSTIIALVEKLLSEAKLKTNAVDDIVLSGDPSHLAKVRRVLETYFGKTPLAPTGFPIDHAIVYGSAILGYSIVVDGQITGCAGLTMDATLLDLGIETNTGAFAKVISRNTVYPTMKSIFVTTTEDGQENATIGILEGAGQSTLGTRKLGTLQLTGLPREQKGVLQIEVRFMIDANDNLYARAGLKGGSQHEELFIPRRENTPDEIERLSALLEDDVQQENDVQVVVKDGVDVYIPAMPKKGFYLLGW</sequence>
<protein>
    <submittedName>
        <fullName evidence="3">Uncharacterized protein</fullName>
    </submittedName>
</protein>
<keyword evidence="1" id="KW-0547">Nucleotide-binding</keyword>
<dbReference type="InterPro" id="IPR013126">
    <property type="entry name" value="Hsp_70_fam"/>
</dbReference>
<accession>A0ABR4C788</accession>
<dbReference type="InterPro" id="IPR043129">
    <property type="entry name" value="ATPase_NBD"/>
</dbReference>
<comment type="caution">
    <text evidence="3">The sequence shown here is derived from an EMBL/GenBank/DDBJ whole genome shotgun (WGS) entry which is preliminary data.</text>
</comment>
<evidence type="ECO:0000313" key="3">
    <source>
        <dbReference type="EMBL" id="KAL2065797.1"/>
    </source>
</evidence>
<gene>
    <name evidence="3" type="ORF">VTL71DRAFT_3467</name>
</gene>
<dbReference type="Proteomes" id="UP001595075">
    <property type="component" value="Unassembled WGS sequence"/>
</dbReference>
<dbReference type="SUPFAM" id="SSF100920">
    <property type="entry name" value="Heat shock protein 70kD (HSP70), peptide-binding domain"/>
    <property type="match status" value="1"/>
</dbReference>
<dbReference type="Gene3D" id="2.60.34.10">
    <property type="entry name" value="Substrate Binding Domain Of DNAk, Chain A, domain 1"/>
    <property type="match status" value="1"/>
</dbReference>
<dbReference type="PANTHER" id="PTHR19375">
    <property type="entry name" value="HEAT SHOCK PROTEIN 70KDA"/>
    <property type="match status" value="1"/>
</dbReference>
<proteinExistence type="predicted"/>
<name>A0ABR4C788_9HELO</name>
<dbReference type="PRINTS" id="PR00301">
    <property type="entry name" value="HEATSHOCK70"/>
</dbReference>
<dbReference type="InterPro" id="IPR029047">
    <property type="entry name" value="HSP70_peptide-bd_sf"/>
</dbReference>
<reference evidence="3 4" key="1">
    <citation type="journal article" date="2024" name="Commun. Biol.">
        <title>Comparative genomic analysis of thermophilic fungi reveals convergent evolutionary adaptations and gene losses.</title>
        <authorList>
            <person name="Steindorff A.S."/>
            <person name="Aguilar-Pontes M.V."/>
            <person name="Robinson A.J."/>
            <person name="Andreopoulos B."/>
            <person name="LaButti K."/>
            <person name="Kuo A."/>
            <person name="Mondo S."/>
            <person name="Riley R."/>
            <person name="Otillar R."/>
            <person name="Haridas S."/>
            <person name="Lipzen A."/>
            <person name="Grimwood J."/>
            <person name="Schmutz J."/>
            <person name="Clum A."/>
            <person name="Reid I.D."/>
            <person name="Moisan M.C."/>
            <person name="Butler G."/>
            <person name="Nguyen T.T.M."/>
            <person name="Dewar K."/>
            <person name="Conant G."/>
            <person name="Drula E."/>
            <person name="Henrissat B."/>
            <person name="Hansel C."/>
            <person name="Singer S."/>
            <person name="Hutchinson M.I."/>
            <person name="de Vries R.P."/>
            <person name="Natvig D.O."/>
            <person name="Powell A.J."/>
            <person name="Tsang A."/>
            <person name="Grigoriev I.V."/>
        </authorList>
    </citation>
    <scope>NUCLEOTIDE SEQUENCE [LARGE SCALE GENOMIC DNA]</scope>
    <source>
        <strain evidence="3 4">CBS 494.80</strain>
    </source>
</reference>
<dbReference type="SUPFAM" id="SSF53067">
    <property type="entry name" value="Actin-like ATPase domain"/>
    <property type="match status" value="2"/>
</dbReference>
<evidence type="ECO:0000313" key="4">
    <source>
        <dbReference type="Proteomes" id="UP001595075"/>
    </source>
</evidence>